<dbReference type="Proteomes" id="UP000745859">
    <property type="component" value="Unassembled WGS sequence"/>
</dbReference>
<evidence type="ECO:0000313" key="2">
    <source>
        <dbReference type="Proteomes" id="UP000745859"/>
    </source>
</evidence>
<gene>
    <name evidence="1" type="ORF">FHR24_001544</name>
</gene>
<sequence>MGVKNAMFLKKIVKSIVFILPFILWSQDQHEPQNWEKLNSTYVNVIYKIGQKKEAQQIANTISYIQKNNSKSIGYHYQPITIVLRANSVESNGFVTYSPFRSEFFNTPPQEFNALGTTNWISTLAIHEYRHVQQFINHKTGGTNVLYYLFGESGWAVGSILAVPNWYFEGDAVVMETALTQSGRGRLPNFSALQRALYQKNKIYDYAKTRNGSYKDLLPNHYQEGYQILNYYRNHYNASTLDNIAHKAAGFHFPFYGFSYQLKKETGLGTTKMYQKTVEENTRLWQLQRDSLQVKNYNQFTKKQKNVAIYKYPQVTENGNIIALKSTLHKIPTYYKIDSLGKETKIISATNQVDSYFNYHRHQLVYTGISLNPRYNNTSYNDVFVYDITSKKRKRLSHQKRYFSPTFNKDNTLILVTEQNQNKSKLILLNAQNGVVEKEISVDGFISRPQFIDNNNFVFIKKLQHQLAIFKTDTNLKEIQLTPWTSHVIDNINIFKNAVYYSATFNGIDNIYKTPLDGSSNIYQITNANIGAYQPFVKDKKIYFTEQTSTGTKISVSKIKAKEYKLIEPVFMNWNNQKTIVFEQGNILNKIEQKKYSTRSYTSIFEDLKFHDWQYGISNQKITANVTATNLLNDFSTVAYTDIYLNENSSFSLGAIASYKKWFPVLNLELEYNHRDYNTAIPDENNTLYNGAISYNTISLTPSVTIPLAQIKGNYTTNFSFNAGYEYLRGFNSKFTLDESQREVKLNNIEFTAYNSSIYLSTKRNKATQNINTKAGFTTLNNFSKGITGSDATYFSTSNRLFLPGFVNSHNSYFSFGYQRNDDLLQSDSFTYARGYNTIISVKAHRFSYIYQLPLFYPDFGLIGITYFKRIRANLFADYSKLTLSNNRTTKQSSVGFEVIFDNTFFNIKEAEIGIGYRGSYLLEKDITNPNNIFVSGIFITTTLF</sequence>
<organism evidence="1 2">
    <name type="scientific">Wenyingzhuangia heitensis</name>
    <dbReference type="NCBI Taxonomy" id="1487859"/>
    <lineage>
        <taxon>Bacteria</taxon>
        <taxon>Pseudomonadati</taxon>
        <taxon>Bacteroidota</taxon>
        <taxon>Flavobacteriia</taxon>
        <taxon>Flavobacteriales</taxon>
        <taxon>Flavobacteriaceae</taxon>
        <taxon>Wenyingzhuangia</taxon>
    </lineage>
</organism>
<protein>
    <recommendedName>
        <fullName evidence="3">WD40-like Beta Propeller Repeat</fullName>
    </recommendedName>
</protein>
<dbReference type="EMBL" id="JAASQL010000001">
    <property type="protein sequence ID" value="NIJ45105.1"/>
    <property type="molecule type" value="Genomic_DNA"/>
</dbReference>
<accession>A0ABX0U8E3</accession>
<evidence type="ECO:0000313" key="1">
    <source>
        <dbReference type="EMBL" id="NIJ45105.1"/>
    </source>
</evidence>
<keyword evidence="2" id="KW-1185">Reference proteome</keyword>
<reference evidence="1 2" key="1">
    <citation type="submission" date="2020-03" db="EMBL/GenBank/DDBJ databases">
        <title>Genomic Encyclopedia of Type Strains, Phase IV (KMG-IV): sequencing the most valuable type-strain genomes for metagenomic binning, comparative biology and taxonomic classification.</title>
        <authorList>
            <person name="Goeker M."/>
        </authorList>
    </citation>
    <scope>NUCLEOTIDE SEQUENCE [LARGE SCALE GENOMIC DNA]</scope>
    <source>
        <strain evidence="1 2">DSM 101599</strain>
    </source>
</reference>
<evidence type="ECO:0008006" key="3">
    <source>
        <dbReference type="Google" id="ProtNLM"/>
    </source>
</evidence>
<dbReference type="SUPFAM" id="SSF82171">
    <property type="entry name" value="DPP6 N-terminal domain-like"/>
    <property type="match status" value="1"/>
</dbReference>
<comment type="caution">
    <text evidence="1">The sequence shown here is derived from an EMBL/GenBank/DDBJ whole genome shotgun (WGS) entry which is preliminary data.</text>
</comment>
<name>A0ABX0U8E3_9FLAO</name>
<proteinExistence type="predicted"/>
<dbReference type="RefSeq" id="WP_167186338.1">
    <property type="nucleotide sequence ID" value="NZ_JAASQL010000001.1"/>
</dbReference>